<dbReference type="AlphaFoldDB" id="A0A0B7MC10"/>
<dbReference type="InterPro" id="IPR036390">
    <property type="entry name" value="WH_DNA-bd_sf"/>
</dbReference>
<dbReference type="PANTHER" id="PTHR33169:SF14">
    <property type="entry name" value="TRANSCRIPTIONAL REGULATOR RV3488"/>
    <property type="match status" value="1"/>
</dbReference>
<sequence length="97" mass="11386">MKLIGDGETYGYEIVETLKKYGFQEISEGTVYPLLIRLKKNKLLYSKDKASPYGPKRKYYSLTEKGEKELENFYQTWLELRNVIDVVFKDYKGGATR</sequence>
<dbReference type="InterPro" id="IPR005149">
    <property type="entry name" value="Tscrpt_reg_PadR_N"/>
</dbReference>
<accession>A0A0B7MC10</accession>
<dbReference type="PANTHER" id="PTHR33169">
    <property type="entry name" value="PADR-FAMILY TRANSCRIPTIONAL REGULATOR"/>
    <property type="match status" value="1"/>
</dbReference>
<keyword evidence="3" id="KW-1185">Reference proteome</keyword>
<protein>
    <submittedName>
        <fullName evidence="2">Transcriptional regulator, PadR family</fullName>
    </submittedName>
</protein>
<name>A0A0B7MC10_9FIRM</name>
<dbReference type="Proteomes" id="UP000046155">
    <property type="component" value="Unassembled WGS sequence"/>
</dbReference>
<dbReference type="Pfam" id="PF03551">
    <property type="entry name" value="PadR"/>
    <property type="match status" value="1"/>
</dbReference>
<dbReference type="InterPro" id="IPR036388">
    <property type="entry name" value="WH-like_DNA-bd_sf"/>
</dbReference>
<reference evidence="3" key="1">
    <citation type="submission" date="2015-01" db="EMBL/GenBank/DDBJ databases">
        <authorList>
            <person name="Manzoor Shahid"/>
            <person name="Zubair Saima"/>
        </authorList>
    </citation>
    <scope>NUCLEOTIDE SEQUENCE [LARGE SCALE GENOMIC DNA]</scope>
    <source>
        <strain evidence="3">Sp3</strain>
    </source>
</reference>
<gene>
    <name evidence="2" type="ORF">SSCH_1150014</name>
</gene>
<evidence type="ECO:0000313" key="3">
    <source>
        <dbReference type="Proteomes" id="UP000046155"/>
    </source>
</evidence>
<dbReference type="Gene3D" id="1.10.10.10">
    <property type="entry name" value="Winged helix-like DNA-binding domain superfamily/Winged helix DNA-binding domain"/>
    <property type="match status" value="1"/>
</dbReference>
<dbReference type="SUPFAM" id="SSF46785">
    <property type="entry name" value="Winged helix' DNA-binding domain"/>
    <property type="match status" value="1"/>
</dbReference>
<evidence type="ECO:0000259" key="1">
    <source>
        <dbReference type="Pfam" id="PF03551"/>
    </source>
</evidence>
<dbReference type="EMBL" id="CDRZ01000019">
    <property type="protein sequence ID" value="CEO87605.1"/>
    <property type="molecule type" value="Genomic_DNA"/>
</dbReference>
<feature type="domain" description="Transcription regulator PadR N-terminal" evidence="1">
    <location>
        <begin position="2"/>
        <end position="71"/>
    </location>
</feature>
<dbReference type="InterPro" id="IPR052509">
    <property type="entry name" value="Metal_resp_DNA-bind_regulator"/>
</dbReference>
<proteinExistence type="predicted"/>
<organism evidence="2 3">
    <name type="scientific">Syntrophaceticus schinkii</name>
    <dbReference type="NCBI Taxonomy" id="499207"/>
    <lineage>
        <taxon>Bacteria</taxon>
        <taxon>Bacillati</taxon>
        <taxon>Bacillota</taxon>
        <taxon>Clostridia</taxon>
        <taxon>Thermoanaerobacterales</taxon>
        <taxon>Thermoanaerobacterales Family III. Incertae Sedis</taxon>
        <taxon>Syntrophaceticus</taxon>
    </lineage>
</organism>
<evidence type="ECO:0000313" key="2">
    <source>
        <dbReference type="EMBL" id="CEO87605.1"/>
    </source>
</evidence>